<organism evidence="1 2">
    <name type="scientific">Malus domestica</name>
    <name type="common">Apple</name>
    <name type="synonym">Pyrus malus</name>
    <dbReference type="NCBI Taxonomy" id="3750"/>
    <lineage>
        <taxon>Eukaryota</taxon>
        <taxon>Viridiplantae</taxon>
        <taxon>Streptophyta</taxon>
        <taxon>Embryophyta</taxon>
        <taxon>Tracheophyta</taxon>
        <taxon>Spermatophyta</taxon>
        <taxon>Magnoliopsida</taxon>
        <taxon>eudicotyledons</taxon>
        <taxon>Gunneridae</taxon>
        <taxon>Pentapetalae</taxon>
        <taxon>rosids</taxon>
        <taxon>fabids</taxon>
        <taxon>Rosales</taxon>
        <taxon>Rosaceae</taxon>
        <taxon>Amygdaloideae</taxon>
        <taxon>Maleae</taxon>
        <taxon>Malus</taxon>
    </lineage>
</organism>
<evidence type="ECO:0000313" key="2">
    <source>
        <dbReference type="Proteomes" id="UP000290289"/>
    </source>
</evidence>
<evidence type="ECO:0000313" key="1">
    <source>
        <dbReference type="EMBL" id="RXH89629.1"/>
    </source>
</evidence>
<keyword evidence="2" id="KW-1185">Reference proteome</keyword>
<dbReference type="Proteomes" id="UP000290289">
    <property type="component" value="Chromosome 9"/>
</dbReference>
<gene>
    <name evidence="1" type="ORF">DVH24_031986</name>
</gene>
<protein>
    <submittedName>
        <fullName evidence="1">Uncharacterized protein</fullName>
    </submittedName>
</protein>
<proteinExistence type="predicted"/>
<dbReference type="EMBL" id="RDQH01000335">
    <property type="protein sequence ID" value="RXH89629.1"/>
    <property type="molecule type" value="Genomic_DNA"/>
</dbReference>
<comment type="caution">
    <text evidence="1">The sequence shown here is derived from an EMBL/GenBank/DDBJ whole genome shotgun (WGS) entry which is preliminary data.</text>
</comment>
<accession>A0A498J1N8</accession>
<name>A0A498J1N8_MALDO</name>
<reference evidence="1 2" key="1">
    <citation type="submission" date="2018-10" db="EMBL/GenBank/DDBJ databases">
        <title>A high-quality apple genome assembly.</title>
        <authorList>
            <person name="Hu J."/>
        </authorList>
    </citation>
    <scope>NUCLEOTIDE SEQUENCE [LARGE SCALE GENOMIC DNA]</scope>
    <source>
        <strain evidence="2">cv. HFTH1</strain>
        <tissue evidence="1">Young leaf</tissue>
    </source>
</reference>
<sequence length="96" mass="11168">MERIGLGIWDKSWGWGDREMVVKTEDIAHTVSEIIGNELLKLQAHGTLEKRLEGWLEMAVVLRRVSLLSSTHGRSFRYYHVKPSFLRSDQKKRCIS</sequence>
<dbReference type="AlphaFoldDB" id="A0A498J1N8"/>